<feature type="region of interest" description="Disordered" evidence="1">
    <location>
        <begin position="1"/>
        <end position="36"/>
    </location>
</feature>
<evidence type="ECO:0008006" key="4">
    <source>
        <dbReference type="Google" id="ProtNLM"/>
    </source>
</evidence>
<protein>
    <recommendedName>
        <fullName evidence="4">Phosphoserine transaminase</fullName>
    </recommendedName>
</protein>
<dbReference type="Proteomes" id="UP001321475">
    <property type="component" value="Chromosome"/>
</dbReference>
<dbReference type="SUPFAM" id="SSF53383">
    <property type="entry name" value="PLP-dependent transferases"/>
    <property type="match status" value="1"/>
</dbReference>
<organism evidence="2 3">
    <name type="scientific">Paraoerskovia sediminicola</name>
    <dbReference type="NCBI Taxonomy" id="1138587"/>
    <lineage>
        <taxon>Bacteria</taxon>
        <taxon>Bacillati</taxon>
        <taxon>Actinomycetota</taxon>
        <taxon>Actinomycetes</taxon>
        <taxon>Micrococcales</taxon>
        <taxon>Cellulomonadaceae</taxon>
        <taxon>Paraoerskovia</taxon>
    </lineage>
</organism>
<accession>A0ABN6XCQ9</accession>
<proteinExistence type="predicted"/>
<reference evidence="3" key="1">
    <citation type="journal article" date="2019" name="Int. J. Syst. Evol. Microbiol.">
        <title>The Global Catalogue of Microorganisms (GCM) 10K type strain sequencing project: providing services to taxonomists for standard genome sequencing and annotation.</title>
        <authorList>
            <consortium name="The Broad Institute Genomics Platform"/>
            <consortium name="The Broad Institute Genome Sequencing Center for Infectious Disease"/>
            <person name="Wu L."/>
            <person name="Ma J."/>
        </authorList>
    </citation>
    <scope>NUCLEOTIDE SEQUENCE [LARGE SCALE GENOMIC DNA]</scope>
    <source>
        <strain evidence="3">NBRC 108565</strain>
    </source>
</reference>
<evidence type="ECO:0000313" key="2">
    <source>
        <dbReference type="EMBL" id="BDZ42674.1"/>
    </source>
</evidence>
<keyword evidence="3" id="KW-1185">Reference proteome</keyword>
<dbReference type="Gene3D" id="3.40.640.10">
    <property type="entry name" value="Type I PLP-dependent aspartate aminotransferase-like (Major domain)"/>
    <property type="match status" value="1"/>
</dbReference>
<dbReference type="InterPro" id="IPR015424">
    <property type="entry name" value="PyrdxlP-dep_Trfase"/>
</dbReference>
<gene>
    <name evidence="2" type="ORF">GCM10025865_19730</name>
</gene>
<evidence type="ECO:0000313" key="3">
    <source>
        <dbReference type="Proteomes" id="UP001321475"/>
    </source>
</evidence>
<evidence type="ECO:0000256" key="1">
    <source>
        <dbReference type="SAM" id="MobiDB-lite"/>
    </source>
</evidence>
<dbReference type="InterPro" id="IPR015421">
    <property type="entry name" value="PyrdxlP-dep_Trfase_major"/>
</dbReference>
<dbReference type="EMBL" id="AP027729">
    <property type="protein sequence ID" value="BDZ42674.1"/>
    <property type="molecule type" value="Genomic_DNA"/>
</dbReference>
<sequence>MSPDYRDDVPETTAPLTIPETMLPRDGRFGSGPSKVRPEQVSALVAASRDVLGTSHRQPPVKALVRRVREGIGELFSLPDGYEVALGNGGSTTFWDVATFCLVREKAQHAAFGEFGAKFAKATSRAPFLAPSEVVNAEPGTVALPTRRTTWTSTPGRTTRRRPARWRRCAA</sequence>
<name>A0ABN6XCQ9_9CELL</name>